<evidence type="ECO:0000313" key="1">
    <source>
        <dbReference type="EMBL" id="ELK02874.1"/>
    </source>
</evidence>
<organism evidence="1 2">
    <name type="scientific">Pteropus alecto</name>
    <name type="common">Black flying fox</name>
    <dbReference type="NCBI Taxonomy" id="9402"/>
    <lineage>
        <taxon>Eukaryota</taxon>
        <taxon>Metazoa</taxon>
        <taxon>Chordata</taxon>
        <taxon>Craniata</taxon>
        <taxon>Vertebrata</taxon>
        <taxon>Euteleostomi</taxon>
        <taxon>Mammalia</taxon>
        <taxon>Eutheria</taxon>
        <taxon>Laurasiatheria</taxon>
        <taxon>Chiroptera</taxon>
        <taxon>Yinpterochiroptera</taxon>
        <taxon>Pteropodoidea</taxon>
        <taxon>Pteropodidae</taxon>
        <taxon>Pteropodinae</taxon>
        <taxon>Pteropus</taxon>
    </lineage>
</organism>
<gene>
    <name evidence="1" type="ORF">PAL_GLEAN10005525</name>
</gene>
<protein>
    <submittedName>
        <fullName evidence="1">Uncharacterized protein</fullName>
    </submittedName>
</protein>
<name>L5JTU0_PTEAL</name>
<sequence length="55" mass="5394">MEGDRCGRALGPGGEKPSVSCCGSQASSVLLELGVCAGVGGRGGRGSERCGVQRV</sequence>
<keyword evidence="2" id="KW-1185">Reference proteome</keyword>
<dbReference type="EMBL" id="KB031119">
    <property type="protein sequence ID" value="ELK02874.1"/>
    <property type="molecule type" value="Genomic_DNA"/>
</dbReference>
<dbReference type="Proteomes" id="UP000010552">
    <property type="component" value="Unassembled WGS sequence"/>
</dbReference>
<dbReference type="AlphaFoldDB" id="L5JTU0"/>
<evidence type="ECO:0000313" key="2">
    <source>
        <dbReference type="Proteomes" id="UP000010552"/>
    </source>
</evidence>
<dbReference type="InParanoid" id="L5JTU0"/>
<accession>L5JTU0</accession>
<reference evidence="2" key="1">
    <citation type="journal article" date="2013" name="Science">
        <title>Comparative analysis of bat genomes provides insight into the evolution of flight and immunity.</title>
        <authorList>
            <person name="Zhang G."/>
            <person name="Cowled C."/>
            <person name="Shi Z."/>
            <person name="Huang Z."/>
            <person name="Bishop-Lilly K.A."/>
            <person name="Fang X."/>
            <person name="Wynne J.W."/>
            <person name="Xiong Z."/>
            <person name="Baker M.L."/>
            <person name="Zhao W."/>
            <person name="Tachedjian M."/>
            <person name="Zhu Y."/>
            <person name="Zhou P."/>
            <person name="Jiang X."/>
            <person name="Ng J."/>
            <person name="Yang L."/>
            <person name="Wu L."/>
            <person name="Xiao J."/>
            <person name="Feng Y."/>
            <person name="Chen Y."/>
            <person name="Sun X."/>
            <person name="Zhang Y."/>
            <person name="Marsh G.A."/>
            <person name="Crameri G."/>
            <person name="Broder C.C."/>
            <person name="Frey K.G."/>
            <person name="Wang L.F."/>
            <person name="Wang J."/>
        </authorList>
    </citation>
    <scope>NUCLEOTIDE SEQUENCE [LARGE SCALE GENOMIC DNA]</scope>
</reference>
<proteinExistence type="predicted"/>